<feature type="chain" id="PRO_5017809148" evidence="4">
    <location>
        <begin position="22"/>
        <end position="2391"/>
    </location>
</feature>
<dbReference type="Pfam" id="PF18962">
    <property type="entry name" value="Por_Secre_tail"/>
    <property type="match status" value="1"/>
</dbReference>
<accession>A0A3B7MTT6</accession>
<dbReference type="Pfam" id="PF00041">
    <property type="entry name" value="fn3"/>
    <property type="match status" value="3"/>
</dbReference>
<dbReference type="RefSeq" id="WP_119053404.1">
    <property type="nucleotide sequence ID" value="NZ_CP032157.1"/>
</dbReference>
<dbReference type="NCBIfam" id="TIGR04183">
    <property type="entry name" value="Por_Secre_tail"/>
    <property type="match status" value="1"/>
</dbReference>
<gene>
    <name evidence="7" type="ORF">D3H65_27650</name>
</gene>
<feature type="domain" description="Fibronectin type-III" evidence="5">
    <location>
        <begin position="834"/>
        <end position="928"/>
    </location>
</feature>
<keyword evidence="1 4" id="KW-0732">Signal</keyword>
<dbReference type="Gene3D" id="2.60.40.10">
    <property type="entry name" value="Immunoglobulins"/>
    <property type="match status" value="8"/>
</dbReference>
<dbReference type="InterPro" id="IPR006558">
    <property type="entry name" value="LamG-like"/>
</dbReference>
<dbReference type="PROSITE" id="PS51820">
    <property type="entry name" value="PA14"/>
    <property type="match status" value="1"/>
</dbReference>
<dbReference type="InterPro" id="IPR015919">
    <property type="entry name" value="Cadherin-like_sf"/>
</dbReference>
<reference evidence="7 8" key="1">
    <citation type="submission" date="2018-09" db="EMBL/GenBank/DDBJ databases">
        <title>Genome sequencing of strain 6GH32-13.</title>
        <authorList>
            <person name="Weon H.-Y."/>
            <person name="Heo J."/>
            <person name="Kwon S.-W."/>
        </authorList>
    </citation>
    <scope>NUCLEOTIDE SEQUENCE [LARGE SCALE GENOMIC DNA]</scope>
    <source>
        <strain evidence="7 8">5GH32-13</strain>
    </source>
</reference>
<feature type="domain" description="Fibronectin type-III" evidence="5">
    <location>
        <begin position="1991"/>
        <end position="2084"/>
    </location>
</feature>
<dbReference type="CDD" id="cd00063">
    <property type="entry name" value="FN3"/>
    <property type="match status" value="5"/>
</dbReference>
<feature type="domain" description="Fibronectin type-III" evidence="5">
    <location>
        <begin position="1156"/>
        <end position="1249"/>
    </location>
</feature>
<proteinExistence type="predicted"/>
<keyword evidence="8" id="KW-1185">Reference proteome</keyword>
<dbReference type="SUPFAM" id="SSF49313">
    <property type="entry name" value="Cadherin-like"/>
    <property type="match status" value="1"/>
</dbReference>
<feature type="domain" description="PA14" evidence="6">
    <location>
        <begin position="678"/>
        <end position="821"/>
    </location>
</feature>
<feature type="domain" description="Fibronectin type-III" evidence="5">
    <location>
        <begin position="1628"/>
        <end position="1718"/>
    </location>
</feature>
<sequence>MKRILLLTTTSVLFCVAMLQAQNVFDPADPIVRWNSSAALGTSTNPNPGIAGLQKWVSVASNGISTGSGSWDVTSYKAYFINIGGAQMCFRLKFPKSYTNPDSAGKKYPIMVFFHGAGEPGCTSNGGVYNNERQLTHGGKFFKDNVDNGKFDGFLFYGQVNSGSSCSSTWGIAGSSNYYNLVNAALDSLTKYSRMDVDRVFVDGLSNGGATAWSMTSAFPQRVASVAPSSAITGATNFDQWIHIPMWLATGGKDANPTPTMAQGLVSDLKTRGADIRYTLYPDLGHSVWTTHWNEPDFIPFMNAAHKANPLVFFQRYDFCPDSAINVKIGVTGGFYAYEWQKDSVTIATRTNGVNTIVDGTSIISYAGNEITVKSFGSYRVRFKRTATSAWSVWSPKPAVIKSKPITQTPTPQVVGIRSKVLPSPDDSTRVLLSLPEGYVSYQWLQGATVVGTQSTYNATSGNYTAKVVEQFGCGALPSPVFTVVNAAGNPKPEPAKNLSAAAVSLTSIQLDWSDNPNAGENETGFEIYRSTNPGGPYKIVTITPANTITYTNTGLTANTQYYFIVRAVGASGAAVVSNEAAAKTEVDQTGPTAPSNLKVLSTFSNYVNVTWTASTDDVGVDKYDIFLNGVKTYTTTETAFTIANLDSGQIYTITVKARDAVGNFSPASNQVTVNTGLIPNSISYKYYQGSWSNLPDFNALTPIKMGSTPNIDITVRNQNDNFGFLWEGYIKVPTTATYTFEICSDDGSRLYVDQAYGFAATPLINHDGLHGNTCKTASIALTAGLHPIALGFFEAGSGEAMSWSWQNNAGLSKQAIPSSVLFSPGIVAPTMTAPSNLVATGVSHNKINLTWTDNSANEYAFELLRSTSATGTFAQVATVAGTSYTDSGLLANTKYFYKVRAVGLTGESIYESNYTEVNWKLNNSNADANGNATRTLTLTGATYSTTGPKEGSHALNFNGTNQYATVNGSSSGGFPSDGGYTQRTVGLWIKPTSTSNNKVIFDFGNSTNGLALRFNSGALQAGIASASTRATTSLANVTSNGNWISGGWNHVAVVYDVNSLKIFLNGVEVAANNALGITSVAAAASNNARIGYSGSSNGDVAFNQAATSLDYFAGQMDDIYVVNGAMIASEIATLINSTYAPSSDTTLATPAAPATPSALAAVAASATTVNLTWNDNSADETGYEIWRSTTNNTNYRVVATLPASANAQVAFSDTTLFANVTYYYKVRGKGVASPSAFSNEVSVATPNTAPSFAYINDFTIRYNTVHSLTVVANDPDGDPLVFTTEPLPYFISVQGATNGSVNIVSTPSIADQGAYAITVYVADAFGGKDTIVYNMEVNSNNLPVITPIANVSMNEGESRKIALVANDADDNGTLVWSVIDKPSFATLVDSGNGRGSVSLQPNLAASGAYTMTVKADDGFGGWVTKTFTIDVAEKDPNETIQVNMKYYTNGGAGWNDIETNSMGAFNTGNLKNTKGATTTAGVALLSGAYGSSDAGVQGGGVFPNSVMKDGIFWGYSWQGGTAYDTLRLRVYGLDVTKKYNFIFMGSNNCSFCGNTATSITTYKIGNEIATIPFYNNATITDTIYQVQPAANGEVIITMIGDPNANVGGTLNAFIMDARFDDGTAPAKPASLLAAAEAGVGVKLNWTDKAYNEYNYTVYRAATKTGPYTLLSTLDANANAYTDQAVAPFTQYYYYVAGTNNYGAGASSDTVAVTTANNKPVIAGLLTSLALKTDGNNQDDFTVTDTPGDVVTVSVVNKPAFVTLQSLGGNNYRLIAAPTASDLGNNTFTVKAVDDKGAEVTTDVTIAVTDKNTRSVYLNFGNYGDEAPAPWNNIIGYGPAGTSRSNLTDENNVATPFGFQLVNGWSGISIIGHQTGNNSGVFPDVVLKSGWWDNNATARQIRFTGLDNSKRYNVVIVGSQNEGLDATARYVSGAASDTLNGRYNTNQTANLNNLTPAAGVITVDISRLPGATYMFMTGIQLEEFTPGLNLNPSNMYVEPRDRNSATLSWSDRSSNEDAADGFQLQRATDAGFASVTTYNLPANTTTYTSTGLTPNTKYWYRVRAKIGGMFTDWSNTGKTVTPAAITYVNFNFGTEYNAPAPWYNLAVLPTQNFSFPNLPNQSNQPTGMTLSIEKGMNGDNNFGVLTGNNSGIAPDVVLQSNFWIDNTQASQMKLTGLNQAKRYRIGFLGSMSTNGWFAGNYTCTYTVNGRTVYLNSWMNSTKIVYIGDIQADSNGEVLIDFSTTQEAAYGFNGGMLIEAYDDVTGGGTVLNGGVVTPDGLTATVGDDAAARTTTQATTTREVTEGRMYPNPFVDQVNLDFNNTAADNHVSVDVYDLSGKLMFRKAFGKLQAGYNTLRVNTGSANLNTGIYMITLNVNGKPVQVSKMVKANQ</sequence>
<dbReference type="PANTHER" id="PTHR46708:SF2">
    <property type="entry name" value="FIBRONECTIN TYPE-III DOMAIN-CONTAINING PROTEIN"/>
    <property type="match status" value="1"/>
</dbReference>
<dbReference type="SMART" id="SM00560">
    <property type="entry name" value="LamGL"/>
    <property type="match status" value="1"/>
</dbReference>
<dbReference type="Gene3D" id="2.60.120.200">
    <property type="match status" value="1"/>
</dbReference>
<organism evidence="7 8">
    <name type="scientific">Paraflavitalea soli</name>
    <dbReference type="NCBI Taxonomy" id="2315862"/>
    <lineage>
        <taxon>Bacteria</taxon>
        <taxon>Pseudomonadati</taxon>
        <taxon>Bacteroidota</taxon>
        <taxon>Chitinophagia</taxon>
        <taxon>Chitinophagales</taxon>
        <taxon>Chitinophagaceae</taxon>
        <taxon>Paraflavitalea</taxon>
    </lineage>
</organism>
<dbReference type="InterPro" id="IPR003961">
    <property type="entry name" value="FN3_dom"/>
</dbReference>
<dbReference type="PROSITE" id="PS50853">
    <property type="entry name" value="FN3"/>
    <property type="match status" value="6"/>
</dbReference>
<feature type="domain" description="Fibronectin type-III" evidence="5">
    <location>
        <begin position="594"/>
        <end position="679"/>
    </location>
</feature>
<name>A0A3B7MTT6_9BACT</name>
<keyword evidence="3" id="KW-1015">Disulfide bond</keyword>
<evidence type="ECO:0000259" key="5">
    <source>
        <dbReference type="PROSITE" id="PS50853"/>
    </source>
</evidence>
<feature type="signal peptide" evidence="4">
    <location>
        <begin position="1"/>
        <end position="21"/>
    </location>
</feature>
<feature type="domain" description="Fibronectin type-III" evidence="5">
    <location>
        <begin position="495"/>
        <end position="588"/>
    </location>
</feature>
<dbReference type="Proteomes" id="UP000263900">
    <property type="component" value="Chromosome"/>
</dbReference>
<dbReference type="Pfam" id="PF07691">
    <property type="entry name" value="PA14"/>
    <property type="match status" value="1"/>
</dbReference>
<dbReference type="InterPro" id="IPR013783">
    <property type="entry name" value="Ig-like_fold"/>
</dbReference>
<dbReference type="InterPro" id="IPR026444">
    <property type="entry name" value="Secre_tail"/>
</dbReference>
<evidence type="ECO:0000256" key="1">
    <source>
        <dbReference type="ARBA" id="ARBA00022729"/>
    </source>
</evidence>
<dbReference type="PANTHER" id="PTHR46708">
    <property type="entry name" value="TENASCIN"/>
    <property type="match status" value="1"/>
</dbReference>
<dbReference type="GO" id="GO:0005509">
    <property type="term" value="F:calcium ion binding"/>
    <property type="evidence" value="ECO:0007669"/>
    <property type="project" value="InterPro"/>
</dbReference>
<dbReference type="GO" id="GO:0005975">
    <property type="term" value="P:carbohydrate metabolic process"/>
    <property type="evidence" value="ECO:0007669"/>
    <property type="project" value="UniProtKB-ARBA"/>
</dbReference>
<dbReference type="EMBL" id="CP032157">
    <property type="protein sequence ID" value="AXY77528.1"/>
    <property type="molecule type" value="Genomic_DNA"/>
</dbReference>
<dbReference type="InterPro" id="IPR011658">
    <property type="entry name" value="PA14_dom"/>
</dbReference>
<dbReference type="InterPro" id="IPR013320">
    <property type="entry name" value="ConA-like_dom_sf"/>
</dbReference>
<evidence type="ECO:0000313" key="8">
    <source>
        <dbReference type="Proteomes" id="UP000263900"/>
    </source>
</evidence>
<dbReference type="Pfam" id="PF13385">
    <property type="entry name" value="Laminin_G_3"/>
    <property type="match status" value="1"/>
</dbReference>
<dbReference type="Gene3D" id="3.40.50.1820">
    <property type="entry name" value="alpha/beta hydrolase"/>
    <property type="match status" value="1"/>
</dbReference>
<dbReference type="SUPFAM" id="SSF49265">
    <property type="entry name" value="Fibronectin type III"/>
    <property type="match status" value="5"/>
</dbReference>
<dbReference type="KEGG" id="pseg:D3H65_27650"/>
<dbReference type="SMART" id="SM00060">
    <property type="entry name" value="FN3"/>
    <property type="match status" value="7"/>
</dbReference>
<evidence type="ECO:0000256" key="2">
    <source>
        <dbReference type="ARBA" id="ARBA00022737"/>
    </source>
</evidence>
<dbReference type="InterPro" id="IPR029058">
    <property type="entry name" value="AB_hydrolase_fold"/>
</dbReference>
<dbReference type="SUPFAM" id="SSF49899">
    <property type="entry name" value="Concanavalin A-like lectins/glucanases"/>
    <property type="match status" value="1"/>
</dbReference>
<keyword evidence="2" id="KW-0677">Repeat</keyword>
<dbReference type="InterPro" id="IPR036116">
    <property type="entry name" value="FN3_sf"/>
</dbReference>
<dbReference type="InterPro" id="IPR050991">
    <property type="entry name" value="ECM_Regulatory_Proteins"/>
</dbReference>
<evidence type="ECO:0000259" key="6">
    <source>
        <dbReference type="PROSITE" id="PS51820"/>
    </source>
</evidence>
<dbReference type="Pfam" id="PF17963">
    <property type="entry name" value="Big_9"/>
    <property type="match status" value="1"/>
</dbReference>
<dbReference type="GO" id="GO:0004553">
    <property type="term" value="F:hydrolase activity, hydrolyzing O-glycosyl compounds"/>
    <property type="evidence" value="ECO:0007669"/>
    <property type="project" value="UniProtKB-ARBA"/>
</dbReference>
<dbReference type="SUPFAM" id="SSF53474">
    <property type="entry name" value="alpha/beta-Hydrolases"/>
    <property type="match status" value="1"/>
</dbReference>
<dbReference type="OrthoDB" id="9803616at2"/>
<dbReference type="GO" id="GO:0016020">
    <property type="term" value="C:membrane"/>
    <property type="evidence" value="ECO:0007669"/>
    <property type="project" value="InterPro"/>
</dbReference>
<protein>
    <submittedName>
        <fullName evidence="7">T9SS C-terminal target domain-containing protein</fullName>
    </submittedName>
</protein>
<dbReference type="SMART" id="SM00758">
    <property type="entry name" value="PA14"/>
    <property type="match status" value="1"/>
</dbReference>
<dbReference type="InterPro" id="IPR037524">
    <property type="entry name" value="PA14/GLEYA"/>
</dbReference>
<evidence type="ECO:0000256" key="3">
    <source>
        <dbReference type="ARBA" id="ARBA00023157"/>
    </source>
</evidence>
<evidence type="ECO:0000313" key="7">
    <source>
        <dbReference type="EMBL" id="AXY77528.1"/>
    </source>
</evidence>
<evidence type="ECO:0000256" key="4">
    <source>
        <dbReference type="SAM" id="SignalP"/>
    </source>
</evidence>